<name>A0ABQ4ZY38_9ASTR</name>
<organism evidence="1 2">
    <name type="scientific">Tanacetum coccineum</name>
    <dbReference type="NCBI Taxonomy" id="301880"/>
    <lineage>
        <taxon>Eukaryota</taxon>
        <taxon>Viridiplantae</taxon>
        <taxon>Streptophyta</taxon>
        <taxon>Embryophyta</taxon>
        <taxon>Tracheophyta</taxon>
        <taxon>Spermatophyta</taxon>
        <taxon>Magnoliopsida</taxon>
        <taxon>eudicotyledons</taxon>
        <taxon>Gunneridae</taxon>
        <taxon>Pentapetalae</taxon>
        <taxon>asterids</taxon>
        <taxon>campanulids</taxon>
        <taxon>Asterales</taxon>
        <taxon>Asteraceae</taxon>
        <taxon>Asteroideae</taxon>
        <taxon>Anthemideae</taxon>
        <taxon>Anthemidinae</taxon>
        <taxon>Tanacetum</taxon>
    </lineage>
</organism>
<proteinExistence type="predicted"/>
<dbReference type="Proteomes" id="UP001151760">
    <property type="component" value="Unassembled WGS sequence"/>
</dbReference>
<sequence length="67" mass="7701">MKDMSNNKFLSFTALLTVEDDEFWLDISPVEFRELPALQDAVTVVGEQLVQDSSKYNDVESLFEQAR</sequence>
<dbReference type="EMBL" id="BQNB010011682">
    <property type="protein sequence ID" value="GJS93777.1"/>
    <property type="molecule type" value="Genomic_DNA"/>
</dbReference>
<protein>
    <submittedName>
        <fullName evidence="1">Uncharacterized protein</fullName>
    </submittedName>
</protein>
<gene>
    <name evidence="1" type="ORF">Tco_0800745</name>
</gene>
<comment type="caution">
    <text evidence="1">The sequence shown here is derived from an EMBL/GenBank/DDBJ whole genome shotgun (WGS) entry which is preliminary data.</text>
</comment>
<reference evidence="1" key="1">
    <citation type="journal article" date="2022" name="Int. J. Mol. Sci.">
        <title>Draft Genome of Tanacetum Coccineum: Genomic Comparison of Closely Related Tanacetum-Family Plants.</title>
        <authorList>
            <person name="Yamashiro T."/>
            <person name="Shiraishi A."/>
            <person name="Nakayama K."/>
            <person name="Satake H."/>
        </authorList>
    </citation>
    <scope>NUCLEOTIDE SEQUENCE</scope>
</reference>
<evidence type="ECO:0000313" key="1">
    <source>
        <dbReference type="EMBL" id="GJS93777.1"/>
    </source>
</evidence>
<evidence type="ECO:0000313" key="2">
    <source>
        <dbReference type="Proteomes" id="UP001151760"/>
    </source>
</evidence>
<accession>A0ABQ4ZY38</accession>
<keyword evidence="2" id="KW-1185">Reference proteome</keyword>
<reference evidence="1" key="2">
    <citation type="submission" date="2022-01" db="EMBL/GenBank/DDBJ databases">
        <authorList>
            <person name="Yamashiro T."/>
            <person name="Shiraishi A."/>
            <person name="Satake H."/>
            <person name="Nakayama K."/>
        </authorList>
    </citation>
    <scope>NUCLEOTIDE SEQUENCE</scope>
</reference>